<dbReference type="Proteomes" id="UP000433883">
    <property type="component" value="Unassembled WGS sequence"/>
</dbReference>
<dbReference type="AlphaFoldDB" id="A0A8H3YT80"/>
<evidence type="ECO:0000313" key="2">
    <source>
        <dbReference type="Proteomes" id="UP000433883"/>
    </source>
</evidence>
<protein>
    <submittedName>
        <fullName evidence="1">Uncharacterized protein</fullName>
    </submittedName>
</protein>
<reference evidence="1 2" key="1">
    <citation type="submission" date="2019-11" db="EMBL/GenBank/DDBJ databases">
        <title>Venturia inaequalis Genome Resource.</title>
        <authorList>
            <person name="Lichtner F.J."/>
        </authorList>
    </citation>
    <scope>NUCLEOTIDE SEQUENCE [LARGE SCALE GENOMIC DNA]</scope>
    <source>
        <strain evidence="1">Bline_iso_100314</strain>
    </source>
</reference>
<evidence type="ECO:0000313" key="1">
    <source>
        <dbReference type="EMBL" id="KAE9968441.1"/>
    </source>
</evidence>
<accession>A0A8H3YT80</accession>
<comment type="caution">
    <text evidence="1">The sequence shown here is derived from an EMBL/GenBank/DDBJ whole genome shotgun (WGS) entry which is preliminary data.</text>
</comment>
<organism evidence="1 2">
    <name type="scientific">Venturia inaequalis</name>
    <name type="common">Apple scab fungus</name>
    <dbReference type="NCBI Taxonomy" id="5025"/>
    <lineage>
        <taxon>Eukaryota</taxon>
        <taxon>Fungi</taxon>
        <taxon>Dikarya</taxon>
        <taxon>Ascomycota</taxon>
        <taxon>Pezizomycotina</taxon>
        <taxon>Dothideomycetes</taxon>
        <taxon>Pleosporomycetidae</taxon>
        <taxon>Venturiales</taxon>
        <taxon>Venturiaceae</taxon>
        <taxon>Venturia</taxon>
    </lineage>
</organism>
<name>A0A8H3YT80_VENIN</name>
<sequence>MATSKSLLSPLPAELSNLTIHLGQDADNRPLIVRIHSSVWNAFLEAGTKEVSFPEDDPDAFEVVLTIEHGQFHTYALNKTMKTFTHKWASNLSLKLADIVNDSDGFDFEGWLWVSWMFGLEKPFSLTLAELLKLVKVEEDGDLMVWRADEYK</sequence>
<gene>
    <name evidence="1" type="ORF">BLS_005866</name>
</gene>
<proteinExistence type="predicted"/>
<dbReference type="EMBL" id="WNWQ01000413">
    <property type="protein sequence ID" value="KAE9968441.1"/>
    <property type="molecule type" value="Genomic_DNA"/>
</dbReference>